<evidence type="ECO:0000256" key="3">
    <source>
        <dbReference type="ARBA" id="ARBA00022448"/>
    </source>
</evidence>
<dbReference type="InterPro" id="IPR036047">
    <property type="entry name" value="F-box-like_dom_sf"/>
</dbReference>
<comment type="caution">
    <text evidence="11">The sequence shown here is derived from an EMBL/GenBank/DDBJ whole genome shotgun (WGS) entry which is preliminary data.</text>
</comment>
<sequence>MTGADEQDTSGPNAPLLASARDPDHDYEDNGNDGLASELEFSGGWFIWALTFSAGISGLLFGYDTGVISSTLVTVGTDLSNRSLTTLDKSLITSCTSLFALIASPFTGVLADKLGRRKVILGADALFALGALVQAFSSQVWGMILGRSIVGLAVGSASAVTPLYISELAPSHARGRLVTILSLFITGGQVVAYIVGWLFSSSFGGWRWIVGLGAFPAFFQLAILAFLPETPRWLVQAGFDVQAKAVLTKIYQDCPGLMYFSATIFSALSFSSPTLVSLSVAFTNFIFTLLAFAFIDRIGRRRILLYSMPVMTIALIVCALSFSSFKDVWNDQPPTRREEAPDSSGSLMPLAILFCLTVYTAAYAFGLGNVPWQQSELFPLSVRSLGSSLATATNWGSNFVIGLTFLPMMEWISPSWTFLLYALVCVAGTMSSNMEASEMSLPFTRKLVATHLPLGQAKNILDLPNEILQQVASLLSTDQDVLHLSQTCKAIWAQIYAPESALWRTLFANRYDVLSLRPSNEFRNEYLIRAIILGAKFHFAEKEDDRQNMCMEVMKTMLEEVITVHLKAGCPSKTLDRLRVSLSTMDFLKCPQKNEPSERFFALQLAMTPLALDSTITRACHRDDYNLATIYSFGEQLGMPFIGHNDLNLERVLQMRSFWQRHLLTESELTYHETFASLPAHLKPGVRKVHAKDLSELSTSWLGLYSCLHPLPDSLEELTDLNRQTCADLEDHADAIEVMTLKVKSQPDVEVFWPEVCTMIAPPVGPATGRTYFQGKQMIHENPGEEDNTVFGFTEDIEVTFGGIGGWKRICFTICQGDTSTDFGSKMAGDDWVHCYEALIIPGGRAMLGRWVDAKNETGRGPFIFWDL</sequence>
<accession>A0A1V6Q8Z4</accession>
<feature type="transmembrane region" description="Helical" evidence="8">
    <location>
        <begin position="276"/>
        <end position="296"/>
    </location>
</feature>
<dbReference type="PANTHER" id="PTHR48020">
    <property type="entry name" value="PROTON MYO-INOSITOL COTRANSPORTER"/>
    <property type="match status" value="1"/>
</dbReference>
<keyword evidence="4 8" id="KW-0812">Transmembrane</keyword>
<feature type="transmembrane region" description="Helical" evidence="8">
    <location>
        <begin position="177"/>
        <end position="199"/>
    </location>
</feature>
<evidence type="ECO:0000256" key="5">
    <source>
        <dbReference type="ARBA" id="ARBA00022989"/>
    </source>
</evidence>
<dbReference type="PROSITE" id="PS00216">
    <property type="entry name" value="SUGAR_TRANSPORT_1"/>
    <property type="match status" value="2"/>
</dbReference>
<feature type="region of interest" description="Disordered" evidence="7">
    <location>
        <begin position="1"/>
        <end position="32"/>
    </location>
</feature>
<feature type="transmembrane region" description="Helical" evidence="8">
    <location>
        <begin position="418"/>
        <end position="436"/>
    </location>
</feature>
<dbReference type="InterPro" id="IPR020846">
    <property type="entry name" value="MFS_dom"/>
</dbReference>
<proteinExistence type="inferred from homology"/>
<name>A0A1V6Q8Z4_9EURO</name>
<dbReference type="InterPro" id="IPR003663">
    <property type="entry name" value="Sugar/inositol_transpt"/>
</dbReference>
<reference evidence="12" key="1">
    <citation type="journal article" date="2017" name="Nat. Microbiol.">
        <title>Global analysis of biosynthetic gene clusters reveals vast potential of secondary metabolite production in Penicillium species.</title>
        <authorList>
            <person name="Nielsen J.C."/>
            <person name="Grijseels S."/>
            <person name="Prigent S."/>
            <person name="Ji B."/>
            <person name="Dainat J."/>
            <person name="Nielsen K.F."/>
            <person name="Frisvad J.C."/>
            <person name="Workman M."/>
            <person name="Nielsen J."/>
        </authorList>
    </citation>
    <scope>NUCLEOTIDE SEQUENCE [LARGE SCALE GENOMIC DNA]</scope>
    <source>
        <strain evidence="12">IBT 31811</strain>
    </source>
</reference>
<keyword evidence="6 8" id="KW-0472">Membrane</keyword>
<dbReference type="PRINTS" id="PR00171">
    <property type="entry name" value="SUGRTRNSPORT"/>
</dbReference>
<feature type="transmembrane region" description="Helical" evidence="8">
    <location>
        <begin position="144"/>
        <end position="165"/>
    </location>
</feature>
<dbReference type="PANTHER" id="PTHR48020:SF12">
    <property type="entry name" value="PROTON MYO-INOSITOL COTRANSPORTER"/>
    <property type="match status" value="1"/>
</dbReference>
<protein>
    <recommendedName>
        <fullName evidence="13">Major facilitator superfamily (MFS) profile domain-containing protein</fullName>
    </recommendedName>
</protein>
<dbReference type="InterPro" id="IPR005828">
    <property type="entry name" value="MFS_sugar_transport-like"/>
</dbReference>
<feature type="transmembrane region" description="Helical" evidence="8">
    <location>
        <begin position="119"/>
        <end position="138"/>
    </location>
</feature>
<dbReference type="InterPro" id="IPR005829">
    <property type="entry name" value="Sugar_transporter_CS"/>
</dbReference>
<dbReference type="AlphaFoldDB" id="A0A1V6Q8Z4"/>
<dbReference type="PROSITE" id="PS50181">
    <property type="entry name" value="FBOX"/>
    <property type="match status" value="1"/>
</dbReference>
<dbReference type="InterPro" id="IPR036259">
    <property type="entry name" value="MFS_trans_sf"/>
</dbReference>
<comment type="subcellular location">
    <subcellularLocation>
        <location evidence="1">Membrane</location>
        <topology evidence="1">Multi-pass membrane protein</topology>
    </subcellularLocation>
</comment>
<feature type="transmembrane region" description="Helical" evidence="8">
    <location>
        <begin position="45"/>
        <end position="63"/>
    </location>
</feature>
<dbReference type="InterPro" id="IPR001810">
    <property type="entry name" value="F-box_dom"/>
</dbReference>
<evidence type="ECO:0000256" key="2">
    <source>
        <dbReference type="ARBA" id="ARBA00010992"/>
    </source>
</evidence>
<dbReference type="InterPro" id="IPR050814">
    <property type="entry name" value="Myo-inositol_Transporter"/>
</dbReference>
<evidence type="ECO:0000313" key="12">
    <source>
        <dbReference type="Proteomes" id="UP000191672"/>
    </source>
</evidence>
<feature type="domain" description="F-box" evidence="9">
    <location>
        <begin position="457"/>
        <end position="506"/>
    </location>
</feature>
<dbReference type="CDD" id="cd09917">
    <property type="entry name" value="F-box_SF"/>
    <property type="match status" value="1"/>
</dbReference>
<dbReference type="GO" id="GO:0005366">
    <property type="term" value="F:myo-inositol:proton symporter activity"/>
    <property type="evidence" value="ECO:0007669"/>
    <property type="project" value="TreeGrafter"/>
</dbReference>
<evidence type="ECO:0000256" key="6">
    <source>
        <dbReference type="ARBA" id="ARBA00023136"/>
    </source>
</evidence>
<evidence type="ECO:0000256" key="8">
    <source>
        <dbReference type="SAM" id="Phobius"/>
    </source>
</evidence>
<dbReference type="PROSITE" id="PS00217">
    <property type="entry name" value="SUGAR_TRANSPORT_2"/>
    <property type="match status" value="1"/>
</dbReference>
<evidence type="ECO:0008006" key="13">
    <source>
        <dbReference type="Google" id="ProtNLM"/>
    </source>
</evidence>
<keyword evidence="3" id="KW-0813">Transport</keyword>
<dbReference type="GO" id="GO:0016020">
    <property type="term" value="C:membrane"/>
    <property type="evidence" value="ECO:0007669"/>
    <property type="project" value="UniProtKB-SubCell"/>
</dbReference>
<keyword evidence="12" id="KW-1185">Reference proteome</keyword>
<dbReference type="Pfam" id="PF00083">
    <property type="entry name" value="Sugar_tr"/>
    <property type="match status" value="2"/>
</dbReference>
<dbReference type="Gene3D" id="1.20.1280.50">
    <property type="match status" value="1"/>
</dbReference>
<evidence type="ECO:0000313" key="11">
    <source>
        <dbReference type="EMBL" id="OQD85462.1"/>
    </source>
</evidence>
<dbReference type="PROSITE" id="PS50850">
    <property type="entry name" value="MFS"/>
    <property type="match status" value="1"/>
</dbReference>
<evidence type="ECO:0000259" key="10">
    <source>
        <dbReference type="PROSITE" id="PS50850"/>
    </source>
</evidence>
<feature type="transmembrane region" description="Helical" evidence="8">
    <location>
        <begin position="205"/>
        <end position="227"/>
    </location>
</feature>
<dbReference type="Pfam" id="PF12937">
    <property type="entry name" value="F-box-like"/>
    <property type="match status" value="1"/>
</dbReference>
<evidence type="ECO:0000259" key="9">
    <source>
        <dbReference type="PROSITE" id="PS50181"/>
    </source>
</evidence>
<feature type="transmembrane region" description="Helical" evidence="8">
    <location>
        <begin position="303"/>
        <end position="325"/>
    </location>
</feature>
<evidence type="ECO:0000256" key="7">
    <source>
        <dbReference type="SAM" id="MobiDB-lite"/>
    </source>
</evidence>
<comment type="similarity">
    <text evidence="2">Belongs to the major facilitator superfamily. Sugar transporter (TC 2.A.1.1) family.</text>
</comment>
<feature type="transmembrane region" description="Helical" evidence="8">
    <location>
        <begin position="91"/>
        <end position="112"/>
    </location>
</feature>
<dbReference type="SUPFAM" id="SSF103473">
    <property type="entry name" value="MFS general substrate transporter"/>
    <property type="match status" value="1"/>
</dbReference>
<dbReference type="GO" id="GO:1904679">
    <property type="term" value="P:myo-inositol import across plasma membrane"/>
    <property type="evidence" value="ECO:0007669"/>
    <property type="project" value="TreeGrafter"/>
</dbReference>
<evidence type="ECO:0000256" key="4">
    <source>
        <dbReference type="ARBA" id="ARBA00022692"/>
    </source>
</evidence>
<dbReference type="Proteomes" id="UP000191672">
    <property type="component" value="Unassembled WGS sequence"/>
</dbReference>
<evidence type="ECO:0000256" key="1">
    <source>
        <dbReference type="ARBA" id="ARBA00004141"/>
    </source>
</evidence>
<feature type="domain" description="Major facilitator superfamily (MFS) profile" evidence="10">
    <location>
        <begin position="50"/>
        <end position="440"/>
    </location>
</feature>
<dbReference type="Gene3D" id="1.20.1250.20">
    <property type="entry name" value="MFS general substrate transporter like domains"/>
    <property type="match status" value="2"/>
</dbReference>
<gene>
    <name evidence="11" type="ORF">PENANT_c010G11224</name>
</gene>
<feature type="transmembrane region" description="Helical" evidence="8">
    <location>
        <begin position="345"/>
        <end position="365"/>
    </location>
</feature>
<dbReference type="EMBL" id="MDYN01000010">
    <property type="protein sequence ID" value="OQD85462.1"/>
    <property type="molecule type" value="Genomic_DNA"/>
</dbReference>
<dbReference type="SUPFAM" id="SSF81383">
    <property type="entry name" value="F-box domain"/>
    <property type="match status" value="1"/>
</dbReference>
<keyword evidence="5 8" id="KW-1133">Transmembrane helix</keyword>
<organism evidence="11 12">
    <name type="scientific">Penicillium antarcticum</name>
    <dbReference type="NCBI Taxonomy" id="416450"/>
    <lineage>
        <taxon>Eukaryota</taxon>
        <taxon>Fungi</taxon>
        <taxon>Dikarya</taxon>
        <taxon>Ascomycota</taxon>
        <taxon>Pezizomycotina</taxon>
        <taxon>Eurotiomycetes</taxon>
        <taxon>Eurotiomycetidae</taxon>
        <taxon>Eurotiales</taxon>
        <taxon>Aspergillaceae</taxon>
        <taxon>Penicillium</taxon>
    </lineage>
</organism>